<evidence type="ECO:0000259" key="2">
    <source>
        <dbReference type="PROSITE" id="PS50937"/>
    </source>
</evidence>
<evidence type="ECO:0000256" key="1">
    <source>
        <dbReference type="ARBA" id="ARBA00023125"/>
    </source>
</evidence>
<dbReference type="PRINTS" id="PR00040">
    <property type="entry name" value="HTHMERR"/>
</dbReference>
<proteinExistence type="predicted"/>
<dbReference type="SUPFAM" id="SSF46955">
    <property type="entry name" value="Putative DNA-binding domain"/>
    <property type="match status" value="1"/>
</dbReference>
<dbReference type="InterPro" id="IPR047057">
    <property type="entry name" value="MerR_fam"/>
</dbReference>
<evidence type="ECO:0000313" key="3">
    <source>
        <dbReference type="EMBL" id="SDD35433.1"/>
    </source>
</evidence>
<dbReference type="SMART" id="SM00422">
    <property type="entry name" value="HTH_MERR"/>
    <property type="match status" value="1"/>
</dbReference>
<dbReference type="AlphaFoldDB" id="A0A1G6U2A1"/>
<organism evidence="3 4">
    <name type="scientific">Kordiimonas lacus</name>
    <dbReference type="NCBI Taxonomy" id="637679"/>
    <lineage>
        <taxon>Bacteria</taxon>
        <taxon>Pseudomonadati</taxon>
        <taxon>Pseudomonadota</taxon>
        <taxon>Alphaproteobacteria</taxon>
        <taxon>Kordiimonadales</taxon>
        <taxon>Kordiimonadaceae</taxon>
        <taxon>Kordiimonas</taxon>
    </lineage>
</organism>
<dbReference type="PROSITE" id="PS50937">
    <property type="entry name" value="HTH_MERR_2"/>
    <property type="match status" value="1"/>
</dbReference>
<protein>
    <submittedName>
        <fullName evidence="3">DNA-binding transcriptional regulator, MerR family</fullName>
    </submittedName>
</protein>
<reference evidence="3 4" key="1">
    <citation type="submission" date="2016-10" db="EMBL/GenBank/DDBJ databases">
        <authorList>
            <person name="de Groot N.N."/>
        </authorList>
    </citation>
    <scope>NUCLEOTIDE SEQUENCE [LARGE SCALE GENOMIC DNA]</scope>
    <source>
        <strain evidence="3 4">CGMCC 1.9109</strain>
    </source>
</reference>
<dbReference type="STRING" id="637679.GCA_001550055_00444"/>
<dbReference type="RefSeq" id="WP_068308440.1">
    <property type="nucleotide sequence ID" value="NZ_FNAK01000001.1"/>
</dbReference>
<dbReference type="Pfam" id="PF13411">
    <property type="entry name" value="MerR_1"/>
    <property type="match status" value="1"/>
</dbReference>
<dbReference type="GO" id="GO:0003677">
    <property type="term" value="F:DNA binding"/>
    <property type="evidence" value="ECO:0007669"/>
    <property type="project" value="UniProtKB-KW"/>
</dbReference>
<dbReference type="InterPro" id="IPR012925">
    <property type="entry name" value="TipAS_dom"/>
</dbReference>
<accession>A0A1G6U2A1</accession>
<keyword evidence="4" id="KW-1185">Reference proteome</keyword>
<dbReference type="Gene3D" id="1.10.1660.10">
    <property type="match status" value="1"/>
</dbReference>
<gene>
    <name evidence="3" type="ORF">SAMN04488071_0445</name>
</gene>
<feature type="domain" description="HTH merR-type" evidence="2">
    <location>
        <begin position="3"/>
        <end position="71"/>
    </location>
</feature>
<dbReference type="Proteomes" id="UP000183685">
    <property type="component" value="Unassembled WGS sequence"/>
</dbReference>
<dbReference type="PROSITE" id="PS00552">
    <property type="entry name" value="HTH_MERR_1"/>
    <property type="match status" value="1"/>
</dbReference>
<dbReference type="Pfam" id="PF07739">
    <property type="entry name" value="TipAS"/>
    <property type="match status" value="1"/>
</dbReference>
<dbReference type="OrthoDB" id="9803659at2"/>
<sequence>MTAYSIGELAKRSGITVRALRYYETQGLLAPLRTESGQRVYGTRDILRLQQIQMLKQAGFSLAQIKTMMAEQAVDAARLLGMQQELLQARLAETDAMLETVTSALRAVREGQTVDLSTLCSIIKQGESAMSEEKWQKVWDTYYTAEEQERWKAAKEAVPEDVQKACERNWPTLIARTEALVGTDPAAPEAQAIVKEWNAMTQVIYDVDPSLMRSAARMYDDMDNWPKDGPVSPFSKEVWDFIKAAEAAAES</sequence>
<keyword evidence="1 3" id="KW-0238">DNA-binding</keyword>
<dbReference type="PANTHER" id="PTHR30204:SF90">
    <property type="entry name" value="HTH-TYPE TRANSCRIPTIONAL ACTIVATOR MTA"/>
    <property type="match status" value="1"/>
</dbReference>
<evidence type="ECO:0000313" key="4">
    <source>
        <dbReference type="Proteomes" id="UP000183685"/>
    </source>
</evidence>
<dbReference type="InterPro" id="IPR009061">
    <property type="entry name" value="DNA-bd_dom_put_sf"/>
</dbReference>
<dbReference type="CDD" id="cd01106">
    <property type="entry name" value="HTH_TipAL-Mta"/>
    <property type="match status" value="1"/>
</dbReference>
<dbReference type="EMBL" id="FNAK01000001">
    <property type="protein sequence ID" value="SDD35433.1"/>
    <property type="molecule type" value="Genomic_DNA"/>
</dbReference>
<dbReference type="PANTHER" id="PTHR30204">
    <property type="entry name" value="REDOX-CYCLING DRUG-SENSING TRANSCRIPTIONAL ACTIVATOR SOXR"/>
    <property type="match status" value="1"/>
</dbReference>
<dbReference type="InterPro" id="IPR000551">
    <property type="entry name" value="MerR-type_HTH_dom"/>
</dbReference>
<dbReference type="GO" id="GO:0003700">
    <property type="term" value="F:DNA-binding transcription factor activity"/>
    <property type="evidence" value="ECO:0007669"/>
    <property type="project" value="InterPro"/>
</dbReference>
<name>A0A1G6U2A1_9PROT</name>